<evidence type="ECO:0000313" key="2">
    <source>
        <dbReference type="EMBL" id="KAL1496994.1"/>
    </source>
</evidence>
<evidence type="ECO:0000313" key="3">
    <source>
        <dbReference type="Proteomes" id="UP001566132"/>
    </source>
</evidence>
<name>A0ABD1EKG5_HYPHA</name>
<keyword evidence="3" id="KW-1185">Reference proteome</keyword>
<dbReference type="EMBL" id="JBDJPC010000006">
    <property type="protein sequence ID" value="KAL1496994.1"/>
    <property type="molecule type" value="Genomic_DNA"/>
</dbReference>
<reference evidence="2 3" key="1">
    <citation type="submission" date="2024-05" db="EMBL/GenBank/DDBJ databases">
        <title>Genetic variation in Jamaican populations of the coffee berry borer (Hypothenemus hampei).</title>
        <authorList>
            <person name="Errbii M."/>
            <person name="Myrie A."/>
        </authorList>
    </citation>
    <scope>NUCLEOTIDE SEQUENCE [LARGE SCALE GENOMIC DNA]</scope>
    <source>
        <strain evidence="2">JA-Hopewell-2020-01-JO</strain>
        <tissue evidence="2">Whole body</tissue>
    </source>
</reference>
<evidence type="ECO:0000256" key="1">
    <source>
        <dbReference type="SAM" id="Phobius"/>
    </source>
</evidence>
<proteinExistence type="predicted"/>
<comment type="caution">
    <text evidence="2">The sequence shown here is derived from an EMBL/GenBank/DDBJ whole genome shotgun (WGS) entry which is preliminary data.</text>
</comment>
<dbReference type="AlphaFoldDB" id="A0ABD1EKG5"/>
<feature type="transmembrane region" description="Helical" evidence="1">
    <location>
        <begin position="49"/>
        <end position="67"/>
    </location>
</feature>
<keyword evidence="1" id="KW-1133">Transmembrane helix</keyword>
<dbReference type="Proteomes" id="UP001566132">
    <property type="component" value="Unassembled WGS sequence"/>
</dbReference>
<protein>
    <submittedName>
        <fullName evidence="2">Uncharacterized protein</fullName>
    </submittedName>
</protein>
<sequence>MVHLGRFTMWAHEVGFTTDGFFNIHNKDHCVFKDPHVVHEKNHQQRLGINVWVMIIGNPVFGLFSYLNTTTTVRILIKNTSPSTRNITPIPSCNYKTKFNFN</sequence>
<organism evidence="2 3">
    <name type="scientific">Hypothenemus hampei</name>
    <name type="common">Coffee berry borer</name>
    <dbReference type="NCBI Taxonomy" id="57062"/>
    <lineage>
        <taxon>Eukaryota</taxon>
        <taxon>Metazoa</taxon>
        <taxon>Ecdysozoa</taxon>
        <taxon>Arthropoda</taxon>
        <taxon>Hexapoda</taxon>
        <taxon>Insecta</taxon>
        <taxon>Pterygota</taxon>
        <taxon>Neoptera</taxon>
        <taxon>Endopterygota</taxon>
        <taxon>Coleoptera</taxon>
        <taxon>Polyphaga</taxon>
        <taxon>Cucujiformia</taxon>
        <taxon>Curculionidae</taxon>
        <taxon>Scolytinae</taxon>
        <taxon>Hypothenemus</taxon>
    </lineage>
</organism>
<gene>
    <name evidence="2" type="ORF">ABEB36_008028</name>
</gene>
<accession>A0ABD1EKG5</accession>
<keyword evidence="1" id="KW-0812">Transmembrane</keyword>
<keyword evidence="1" id="KW-0472">Membrane</keyword>